<feature type="region of interest" description="Disordered" evidence="1">
    <location>
        <begin position="157"/>
        <end position="178"/>
    </location>
</feature>
<dbReference type="EMBL" id="BK016063">
    <property type="protein sequence ID" value="DAF92278.1"/>
    <property type="molecule type" value="Genomic_DNA"/>
</dbReference>
<evidence type="ECO:0000256" key="1">
    <source>
        <dbReference type="SAM" id="MobiDB-lite"/>
    </source>
</evidence>
<feature type="compositionally biased region" description="Polar residues" evidence="1">
    <location>
        <begin position="157"/>
        <end position="166"/>
    </location>
</feature>
<accession>A0A8S5UD26</accession>
<name>A0A8S5UD26_9CAUD</name>
<reference evidence="2" key="1">
    <citation type="journal article" date="2021" name="Proc. Natl. Acad. Sci. U.S.A.">
        <title>A Catalog of Tens of Thousands of Viruses from Human Metagenomes Reveals Hidden Associations with Chronic Diseases.</title>
        <authorList>
            <person name="Tisza M.J."/>
            <person name="Buck C.B."/>
        </authorList>
    </citation>
    <scope>NUCLEOTIDE SEQUENCE</scope>
    <source>
        <strain evidence="2">CtgN495</strain>
    </source>
</reference>
<organism evidence="2">
    <name type="scientific">Siphoviridae sp. ctgN495</name>
    <dbReference type="NCBI Taxonomy" id="2825608"/>
    <lineage>
        <taxon>Viruses</taxon>
        <taxon>Duplodnaviria</taxon>
        <taxon>Heunggongvirae</taxon>
        <taxon>Uroviricota</taxon>
        <taxon>Caudoviricetes</taxon>
    </lineage>
</organism>
<sequence>MDGRNTSQRRRSDFMGWEYYNGKPQFYSYPNYVFNSGATKKYEKNGVDPGSGSLHYWSWQTGSIFKGHDIVIKYTNDTEGAIRLKSYSIKTTACDSGGLSYWAWGGLVETPCVGYGGTYYTYVNVTNDNGKTYQSSSVANVNVPNLSKTNMNYRGSDATHSASFGNPPQYPEGQPGGMTGRVFELTDCPAIQPGGYAYVHLGVGHFNDPATDPISTVIRFKMDPGEMEVIAEPAENPVIWRFSEDKDWHLVKTLFKMTSSGWEQIDN</sequence>
<protein>
    <submittedName>
        <fullName evidence="2">Uncharacterized protein</fullName>
    </submittedName>
</protein>
<proteinExistence type="predicted"/>
<evidence type="ECO:0000313" key="2">
    <source>
        <dbReference type="EMBL" id="DAF92278.1"/>
    </source>
</evidence>